<dbReference type="PANTHER" id="PTHR12592">
    <property type="entry name" value="ATP-DEPENDENT (S)-NAD(P)H-HYDRATE DEHYDRATASE FAMILY MEMBER"/>
    <property type="match status" value="1"/>
</dbReference>
<dbReference type="InterPro" id="IPR029056">
    <property type="entry name" value="Ribokinase-like"/>
</dbReference>
<evidence type="ECO:0000256" key="4">
    <source>
        <dbReference type="ARBA" id="ARBA00009524"/>
    </source>
</evidence>
<keyword evidence="11 18" id="KW-0413">Isomerase</keyword>
<dbReference type="InterPro" id="IPR000631">
    <property type="entry name" value="CARKD"/>
</dbReference>
<comment type="function">
    <text evidence="17">Catalyzes the dehydration of the S-form of NAD(P)HX at the expense of ADP, which is converted to AMP. Together with NAD(P)HX epimerase, which catalyzes the epimerization of the S- and R-forms, the enzyme allows the repair of both epimers of NAD(P)HX, a damaged form of NAD(P)H that is a result of enzymatic or heat-dependent hydration.</text>
</comment>
<evidence type="ECO:0000313" key="23">
    <source>
        <dbReference type="Proteomes" id="UP000602076"/>
    </source>
</evidence>
<dbReference type="GO" id="GO:0110051">
    <property type="term" value="P:metabolite repair"/>
    <property type="evidence" value="ECO:0007669"/>
    <property type="project" value="TreeGrafter"/>
</dbReference>
<feature type="binding site" evidence="18">
    <location>
        <position position="116"/>
    </location>
    <ligand>
        <name>K(+)</name>
        <dbReference type="ChEBI" id="CHEBI:29103"/>
    </ligand>
</feature>
<comment type="caution">
    <text evidence="22">The sequence shown here is derived from an EMBL/GenBank/DDBJ whole genome shotgun (WGS) entry which is preliminary data.</text>
</comment>
<dbReference type="EC" id="5.1.99.6" evidence="19"/>
<keyword evidence="9 18" id="KW-0630">Potassium</keyword>
<gene>
    <name evidence="18" type="primary">nnrE</name>
    <name evidence="17" type="synonym">nnrD</name>
    <name evidence="22" type="ORF">IEO70_01110</name>
</gene>
<dbReference type="SUPFAM" id="SSF53613">
    <property type="entry name" value="Ribokinase-like"/>
    <property type="match status" value="1"/>
</dbReference>
<evidence type="ECO:0000256" key="13">
    <source>
        <dbReference type="ARBA" id="ARBA00023268"/>
    </source>
</evidence>
<comment type="cofactor">
    <cofactor evidence="18 19">
        <name>K(+)</name>
        <dbReference type="ChEBI" id="CHEBI:29103"/>
    </cofactor>
    <text evidence="18 19">Binds 1 potassium ion per subunit.</text>
</comment>
<keyword evidence="7 17" id="KW-0067">ATP-binding</keyword>
<dbReference type="PROSITE" id="PS51385">
    <property type="entry name" value="YJEF_N"/>
    <property type="match status" value="1"/>
</dbReference>
<proteinExistence type="inferred from homology"/>
<dbReference type="AlphaFoldDB" id="A0A927CUJ1"/>
<evidence type="ECO:0000256" key="11">
    <source>
        <dbReference type="ARBA" id="ARBA00023235"/>
    </source>
</evidence>
<evidence type="ECO:0000256" key="18">
    <source>
        <dbReference type="HAMAP-Rule" id="MF_01966"/>
    </source>
</evidence>
<keyword evidence="5 18" id="KW-0479">Metal-binding</keyword>
<evidence type="ECO:0000256" key="3">
    <source>
        <dbReference type="ARBA" id="ARBA00006001"/>
    </source>
</evidence>
<comment type="similarity">
    <text evidence="3 19">In the N-terminal section; belongs to the NnrE/AIBP family.</text>
</comment>
<comment type="similarity">
    <text evidence="4 19">In the C-terminal section; belongs to the NnrD/CARKD family.</text>
</comment>
<feature type="binding site" evidence="18">
    <location>
        <position position="152"/>
    </location>
    <ligand>
        <name>K(+)</name>
        <dbReference type="ChEBI" id="CHEBI:29103"/>
    </ligand>
</feature>
<comment type="cofactor">
    <cofactor evidence="17">
        <name>Mg(2+)</name>
        <dbReference type="ChEBI" id="CHEBI:18420"/>
    </cofactor>
</comment>
<keyword evidence="12 17" id="KW-0456">Lyase</keyword>
<dbReference type="Pfam" id="PF03853">
    <property type="entry name" value="YjeF_N"/>
    <property type="match status" value="1"/>
</dbReference>
<keyword evidence="8 17" id="KW-0521">NADP</keyword>
<comment type="catalytic activity">
    <reaction evidence="2 18 19">
        <text>(6R)-NADPHX = (6S)-NADPHX</text>
        <dbReference type="Rhea" id="RHEA:32227"/>
        <dbReference type="ChEBI" id="CHEBI:64076"/>
        <dbReference type="ChEBI" id="CHEBI:64077"/>
        <dbReference type="EC" id="5.1.99.6"/>
    </reaction>
</comment>
<comment type="catalytic activity">
    <reaction evidence="15 17 19">
        <text>(6S)-NADHX + ADP = AMP + phosphate + NADH + H(+)</text>
        <dbReference type="Rhea" id="RHEA:32223"/>
        <dbReference type="ChEBI" id="CHEBI:15378"/>
        <dbReference type="ChEBI" id="CHEBI:43474"/>
        <dbReference type="ChEBI" id="CHEBI:57945"/>
        <dbReference type="ChEBI" id="CHEBI:64074"/>
        <dbReference type="ChEBI" id="CHEBI:456215"/>
        <dbReference type="ChEBI" id="CHEBI:456216"/>
        <dbReference type="EC" id="4.2.1.136"/>
    </reaction>
</comment>
<comment type="function">
    <text evidence="14 19">Bifunctional enzyme that catalyzes the epimerization of the S- and R-forms of NAD(P)HX and the dehydration of the S-form of NAD(P)HX at the expense of ADP, which is converted to AMP. This allows the repair of both epimers of NAD(P)HX, a damaged form of NAD(P)H that is a result of enzymatic or heat-dependent hydration.</text>
</comment>
<feature type="binding site" evidence="17">
    <location>
        <position position="419"/>
    </location>
    <ligand>
        <name>(6S)-NADPHX</name>
        <dbReference type="ChEBI" id="CHEBI:64076"/>
    </ligand>
</feature>
<evidence type="ECO:0000256" key="15">
    <source>
        <dbReference type="ARBA" id="ARBA00048238"/>
    </source>
</evidence>
<organism evidence="22 23">
    <name type="scientific">Peribacillus faecalis</name>
    <dbReference type="NCBI Taxonomy" id="2772559"/>
    <lineage>
        <taxon>Bacteria</taxon>
        <taxon>Bacillati</taxon>
        <taxon>Bacillota</taxon>
        <taxon>Bacilli</taxon>
        <taxon>Bacillales</taxon>
        <taxon>Bacillaceae</taxon>
        <taxon>Peribacillus</taxon>
    </lineage>
</organism>
<comment type="similarity">
    <text evidence="17">Belongs to the NnrD/CARKD family.</text>
</comment>
<keyword evidence="10 17" id="KW-0520">NAD</keyword>
<dbReference type="GO" id="GO:0046872">
    <property type="term" value="F:metal ion binding"/>
    <property type="evidence" value="ECO:0007669"/>
    <property type="project" value="UniProtKB-UniRule"/>
</dbReference>
<name>A0A927CUJ1_9BACI</name>
<evidence type="ECO:0000256" key="16">
    <source>
        <dbReference type="ARBA" id="ARBA00049209"/>
    </source>
</evidence>
<evidence type="ECO:0000256" key="2">
    <source>
        <dbReference type="ARBA" id="ARBA00000909"/>
    </source>
</evidence>
<comment type="subunit">
    <text evidence="17">Homotetramer.</text>
</comment>
<evidence type="ECO:0000313" key="22">
    <source>
        <dbReference type="EMBL" id="MBD3106977.1"/>
    </source>
</evidence>
<dbReference type="Gene3D" id="3.40.50.10260">
    <property type="entry name" value="YjeF N-terminal domain"/>
    <property type="match status" value="1"/>
</dbReference>
<dbReference type="NCBIfam" id="TIGR00196">
    <property type="entry name" value="yjeF_cterm"/>
    <property type="match status" value="1"/>
</dbReference>
<dbReference type="HAMAP" id="MF_01966">
    <property type="entry name" value="NADHX_epimerase"/>
    <property type="match status" value="1"/>
</dbReference>
<comment type="catalytic activity">
    <reaction evidence="1 18 19">
        <text>(6R)-NADHX = (6S)-NADHX</text>
        <dbReference type="Rhea" id="RHEA:32215"/>
        <dbReference type="ChEBI" id="CHEBI:64074"/>
        <dbReference type="ChEBI" id="CHEBI:64075"/>
        <dbReference type="EC" id="5.1.99.6"/>
    </reaction>
</comment>
<evidence type="ECO:0000256" key="10">
    <source>
        <dbReference type="ARBA" id="ARBA00023027"/>
    </source>
</evidence>
<evidence type="ECO:0000256" key="19">
    <source>
        <dbReference type="PIRNR" id="PIRNR017184"/>
    </source>
</evidence>
<comment type="similarity">
    <text evidence="18">Belongs to the NnrE/AIBP family.</text>
</comment>
<feature type="binding site" evidence="17">
    <location>
        <position position="418"/>
    </location>
    <ligand>
        <name>AMP</name>
        <dbReference type="ChEBI" id="CHEBI:456215"/>
    </ligand>
</feature>
<dbReference type="HAMAP" id="MF_01965">
    <property type="entry name" value="NADHX_dehydratase"/>
    <property type="match status" value="1"/>
</dbReference>
<comment type="caution">
    <text evidence="17">Lacks conserved residue(s) required for the propagation of feature annotation.</text>
</comment>
<dbReference type="Gene3D" id="3.40.1190.20">
    <property type="match status" value="1"/>
</dbReference>
<keyword evidence="6 17" id="KW-0547">Nucleotide-binding</keyword>
<evidence type="ECO:0000256" key="1">
    <source>
        <dbReference type="ARBA" id="ARBA00000013"/>
    </source>
</evidence>
<feature type="binding site" evidence="18">
    <location>
        <begin position="56"/>
        <end position="60"/>
    </location>
    <ligand>
        <name>(6S)-NADPHX</name>
        <dbReference type="ChEBI" id="CHEBI:64076"/>
    </ligand>
</feature>
<evidence type="ECO:0000256" key="5">
    <source>
        <dbReference type="ARBA" id="ARBA00022723"/>
    </source>
</evidence>
<evidence type="ECO:0000256" key="7">
    <source>
        <dbReference type="ARBA" id="ARBA00022840"/>
    </source>
</evidence>
<feature type="domain" description="YjeF C-terminal" evidence="20">
    <location>
        <begin position="210"/>
        <end position="478"/>
    </location>
</feature>
<dbReference type="GO" id="GO:0005524">
    <property type="term" value="F:ATP binding"/>
    <property type="evidence" value="ECO:0007669"/>
    <property type="project" value="UniProtKB-UniRule"/>
</dbReference>
<feature type="binding site" evidence="18">
    <location>
        <position position="57"/>
    </location>
    <ligand>
        <name>K(+)</name>
        <dbReference type="ChEBI" id="CHEBI:29103"/>
    </ligand>
</feature>
<feature type="binding site" evidence="17">
    <location>
        <begin position="389"/>
        <end position="393"/>
    </location>
    <ligand>
        <name>AMP</name>
        <dbReference type="ChEBI" id="CHEBI:456215"/>
    </ligand>
</feature>
<dbReference type="PANTHER" id="PTHR12592:SF0">
    <property type="entry name" value="ATP-DEPENDENT (S)-NAD(P)H-HYDRATE DEHYDRATASE"/>
    <property type="match status" value="1"/>
</dbReference>
<feature type="binding site" evidence="17">
    <location>
        <position position="307"/>
    </location>
    <ligand>
        <name>(6S)-NADPHX</name>
        <dbReference type="ChEBI" id="CHEBI:64076"/>
    </ligand>
</feature>
<feature type="binding site" evidence="17">
    <location>
        <position position="352"/>
    </location>
    <ligand>
        <name>(6S)-NADPHX</name>
        <dbReference type="ChEBI" id="CHEBI:64076"/>
    </ligand>
</feature>
<evidence type="ECO:0000256" key="6">
    <source>
        <dbReference type="ARBA" id="ARBA00022741"/>
    </source>
</evidence>
<feature type="binding site" evidence="18">
    <location>
        <position position="149"/>
    </location>
    <ligand>
        <name>(6S)-NADPHX</name>
        <dbReference type="ChEBI" id="CHEBI:64076"/>
    </ligand>
</feature>
<dbReference type="InterPro" id="IPR036652">
    <property type="entry name" value="YjeF_N_dom_sf"/>
</dbReference>
<dbReference type="InterPro" id="IPR030677">
    <property type="entry name" value="Nnr"/>
</dbReference>
<comment type="catalytic activity">
    <reaction evidence="16 17 19">
        <text>(6S)-NADPHX + ADP = AMP + phosphate + NADPH + H(+)</text>
        <dbReference type="Rhea" id="RHEA:32235"/>
        <dbReference type="ChEBI" id="CHEBI:15378"/>
        <dbReference type="ChEBI" id="CHEBI:43474"/>
        <dbReference type="ChEBI" id="CHEBI:57783"/>
        <dbReference type="ChEBI" id="CHEBI:64076"/>
        <dbReference type="ChEBI" id="CHEBI:456215"/>
        <dbReference type="ChEBI" id="CHEBI:456216"/>
        <dbReference type="EC" id="4.2.1.136"/>
    </reaction>
</comment>
<keyword evidence="13" id="KW-0511">Multifunctional enzyme</keyword>
<dbReference type="EC" id="4.2.1.136" evidence="19"/>
<dbReference type="Pfam" id="PF01256">
    <property type="entry name" value="Carb_kinase"/>
    <property type="match status" value="1"/>
</dbReference>
<dbReference type="PROSITE" id="PS01050">
    <property type="entry name" value="YJEF_C_2"/>
    <property type="match status" value="1"/>
</dbReference>
<dbReference type="InterPro" id="IPR004443">
    <property type="entry name" value="YjeF_N_dom"/>
</dbReference>
<evidence type="ECO:0000256" key="8">
    <source>
        <dbReference type="ARBA" id="ARBA00022857"/>
    </source>
</evidence>
<dbReference type="GO" id="GO:0046496">
    <property type="term" value="P:nicotinamide nucleotide metabolic process"/>
    <property type="evidence" value="ECO:0007669"/>
    <property type="project" value="UniProtKB-UniRule"/>
</dbReference>
<dbReference type="NCBIfam" id="TIGR00197">
    <property type="entry name" value="yjeF_nterm"/>
    <property type="match status" value="1"/>
</dbReference>
<accession>A0A927CUJ1</accession>
<dbReference type="PROSITE" id="PS51383">
    <property type="entry name" value="YJEF_C_3"/>
    <property type="match status" value="1"/>
</dbReference>
<dbReference type="SUPFAM" id="SSF64153">
    <property type="entry name" value="YjeF N-terminal domain-like"/>
    <property type="match status" value="1"/>
</dbReference>
<dbReference type="PIRSF" id="PIRSF017184">
    <property type="entry name" value="Nnr"/>
    <property type="match status" value="1"/>
</dbReference>
<dbReference type="InterPro" id="IPR017953">
    <property type="entry name" value="Carbohydrate_kinase_pred_CS"/>
</dbReference>
<evidence type="ECO:0000259" key="20">
    <source>
        <dbReference type="PROSITE" id="PS51383"/>
    </source>
</evidence>
<sequence>MYIYHGEDIKRVDASAEWKGMTTFTLMENSGKALFRALEKRVMKKQRILVLAGKGNNGGDGIVLARYLKHNGYQCDLHFPVGMCETPAAIEHFRYFVSSGFGEVELLRKSYDVIVDALLGVGTRLPLSNDILKAVSWANSREAYKVAIDLPTGILANSGETDLVAFQADLTLSLHGFKPSAFLEGSIEYYGEKEALDIGVEQDSRLRIWTGEDVTSTLLKRYGGANKGTFGTGLLVAGNDEMPGSAVLASLGAMRSGIGKLMVATSKKARSIISGRVPECTYMHKGLKQLEKGIIPEGIAAAAIGPGLDDEQMIERALQTLFNSSLPLVLDAGALKERTYPKREAATIVTPHPKEFSKMTGLSVQDIQHNRLDAASSFAKENGVIVVLKGRNTVIAFPDGDLLVNPTGNTGLAKGGTGDTLTGMILGFLSSYEDVKQAVANAVYLHGACADYLCETMSAASILATDVSDALPYVMKQYE</sequence>
<dbReference type="RefSeq" id="WP_190996512.1">
    <property type="nucleotide sequence ID" value="NZ_JACXSI010000001.1"/>
</dbReference>
<dbReference type="CDD" id="cd01171">
    <property type="entry name" value="YXKO-related"/>
    <property type="match status" value="1"/>
</dbReference>
<dbReference type="EMBL" id="JACXSI010000001">
    <property type="protein sequence ID" value="MBD3106977.1"/>
    <property type="molecule type" value="Genomic_DNA"/>
</dbReference>
<keyword evidence="23" id="KW-1185">Reference proteome</keyword>
<dbReference type="GO" id="GO:0052855">
    <property type="term" value="F:ADP-dependent NAD(P)H-hydrate dehydratase activity"/>
    <property type="evidence" value="ECO:0007669"/>
    <property type="project" value="UniProtKB-UniRule"/>
</dbReference>
<comment type="function">
    <text evidence="18">Catalyzes the epimerization of the S- and R-forms of NAD(P)HX, a damaged form of NAD(P)H that is a result of enzymatic or heat-dependent hydration. This is a prerequisite for the S-specific NAD(P)H-hydrate dehydratase to allow the repair of both epimers of NAD(P)HX.</text>
</comment>
<protein>
    <recommendedName>
        <fullName evidence="19">Bifunctional NAD(P)H-hydrate repair enzyme</fullName>
    </recommendedName>
    <alternativeName>
        <fullName evidence="19">Nicotinamide nucleotide repair protein</fullName>
    </alternativeName>
    <domain>
        <recommendedName>
            <fullName evidence="19">ADP-dependent (S)-NAD(P)H-hydrate dehydratase</fullName>
            <ecNumber evidence="19">4.2.1.136</ecNumber>
        </recommendedName>
        <alternativeName>
            <fullName evidence="19">ADP-dependent NAD(P)HX dehydratase</fullName>
        </alternativeName>
    </domain>
    <domain>
        <recommendedName>
            <fullName evidence="19">NAD(P)H-hydrate epimerase</fullName>
            <ecNumber evidence="19">5.1.99.6</ecNumber>
        </recommendedName>
    </domain>
</protein>
<feature type="binding site" evidence="18">
    <location>
        <begin position="120"/>
        <end position="126"/>
    </location>
    <ligand>
        <name>(6S)-NADPHX</name>
        <dbReference type="ChEBI" id="CHEBI:64076"/>
    </ligand>
</feature>
<feature type="domain" description="YjeF N-terminal" evidence="21">
    <location>
        <begin position="9"/>
        <end position="206"/>
    </location>
</feature>
<dbReference type="GO" id="GO:0052856">
    <property type="term" value="F:NAD(P)HX epimerase activity"/>
    <property type="evidence" value="ECO:0007669"/>
    <property type="project" value="UniProtKB-UniRule"/>
</dbReference>
<evidence type="ECO:0000256" key="17">
    <source>
        <dbReference type="HAMAP-Rule" id="MF_01965"/>
    </source>
</evidence>
<dbReference type="Proteomes" id="UP000602076">
    <property type="component" value="Unassembled WGS sequence"/>
</dbReference>
<evidence type="ECO:0000256" key="12">
    <source>
        <dbReference type="ARBA" id="ARBA00023239"/>
    </source>
</evidence>
<evidence type="ECO:0000259" key="21">
    <source>
        <dbReference type="PROSITE" id="PS51385"/>
    </source>
</evidence>
<evidence type="ECO:0000256" key="14">
    <source>
        <dbReference type="ARBA" id="ARBA00025153"/>
    </source>
</evidence>
<evidence type="ECO:0000256" key="9">
    <source>
        <dbReference type="ARBA" id="ARBA00022958"/>
    </source>
</evidence>
<reference evidence="22" key="1">
    <citation type="submission" date="2020-09" db="EMBL/GenBank/DDBJ databases">
        <title>Bacillus faecalis sp. nov., a moderately halophilic bacterium isolated from cow faeces.</title>
        <authorList>
            <person name="Jiang L."/>
            <person name="Lee J."/>
        </authorList>
    </citation>
    <scope>NUCLEOTIDE SEQUENCE</scope>
    <source>
        <strain evidence="22">AGMB 02131</strain>
    </source>
</reference>